<reference evidence="1 2" key="1">
    <citation type="submission" date="2024-01" db="EMBL/GenBank/DDBJ databases">
        <title>The genomes of 5 underutilized Papilionoideae crops provide insights into root nodulation and disease resistanc.</title>
        <authorList>
            <person name="Yuan L."/>
        </authorList>
    </citation>
    <scope>NUCLEOTIDE SEQUENCE [LARGE SCALE GENOMIC DNA]</scope>
    <source>
        <strain evidence="1">ZHUSHIDOU_FW_LH</strain>
        <tissue evidence="1">Leaf</tissue>
    </source>
</reference>
<dbReference type="EMBL" id="JAYWIO010000003">
    <property type="protein sequence ID" value="KAK7277037.1"/>
    <property type="molecule type" value="Genomic_DNA"/>
</dbReference>
<keyword evidence="2" id="KW-1185">Reference proteome</keyword>
<evidence type="ECO:0000313" key="2">
    <source>
        <dbReference type="Proteomes" id="UP001372338"/>
    </source>
</evidence>
<dbReference type="PANTHER" id="PTHR34788:SF4">
    <property type="entry name" value="F15I1.22"/>
    <property type="match status" value="1"/>
</dbReference>
<evidence type="ECO:0000313" key="1">
    <source>
        <dbReference type="EMBL" id="KAK7277037.1"/>
    </source>
</evidence>
<accession>A0AAN9FIH6</accession>
<name>A0AAN9FIH6_CROPI</name>
<comment type="caution">
    <text evidence="1">The sequence shown here is derived from an EMBL/GenBank/DDBJ whole genome shotgun (WGS) entry which is preliminary data.</text>
</comment>
<protein>
    <submittedName>
        <fullName evidence="1">Uncharacterized protein</fullName>
    </submittedName>
</protein>
<proteinExistence type="predicted"/>
<organism evidence="1 2">
    <name type="scientific">Crotalaria pallida</name>
    <name type="common">Smooth rattlebox</name>
    <name type="synonym">Crotalaria striata</name>
    <dbReference type="NCBI Taxonomy" id="3830"/>
    <lineage>
        <taxon>Eukaryota</taxon>
        <taxon>Viridiplantae</taxon>
        <taxon>Streptophyta</taxon>
        <taxon>Embryophyta</taxon>
        <taxon>Tracheophyta</taxon>
        <taxon>Spermatophyta</taxon>
        <taxon>Magnoliopsida</taxon>
        <taxon>eudicotyledons</taxon>
        <taxon>Gunneridae</taxon>
        <taxon>Pentapetalae</taxon>
        <taxon>rosids</taxon>
        <taxon>fabids</taxon>
        <taxon>Fabales</taxon>
        <taxon>Fabaceae</taxon>
        <taxon>Papilionoideae</taxon>
        <taxon>50 kb inversion clade</taxon>
        <taxon>genistoids sensu lato</taxon>
        <taxon>core genistoids</taxon>
        <taxon>Crotalarieae</taxon>
        <taxon>Crotalaria</taxon>
    </lineage>
</organism>
<dbReference type="Proteomes" id="UP001372338">
    <property type="component" value="Unassembled WGS sequence"/>
</dbReference>
<sequence>MFVPTHTIITTPSSQALLWQPSGSRFPGFAMRRRRKVQTVQLGGKKKKPRRRVVGLVRMFKRLKLKWLKLHYLRMLRKLKEYYKKVMKDVVEGAATIEAFHQRLLMESSTLAFPLGGVSTTYPSRRLGSDNNNCPPYTFFI</sequence>
<dbReference type="AlphaFoldDB" id="A0AAN9FIH6"/>
<dbReference type="PANTHER" id="PTHR34788">
    <property type="entry name" value="F15I1.22"/>
    <property type="match status" value="1"/>
</dbReference>
<gene>
    <name evidence="1" type="ORF">RIF29_18186</name>
</gene>